<dbReference type="PROSITE" id="PS01231">
    <property type="entry name" value="TRMA_2"/>
    <property type="match status" value="1"/>
</dbReference>
<dbReference type="GO" id="GO:0070041">
    <property type="term" value="F:rRNA (uridine-C5-)-methyltransferase activity"/>
    <property type="evidence" value="ECO:0007669"/>
    <property type="project" value="UniProtKB-ARBA"/>
</dbReference>
<evidence type="ECO:0000259" key="6">
    <source>
        <dbReference type="PROSITE" id="PS50926"/>
    </source>
</evidence>
<dbReference type="InterPro" id="IPR030390">
    <property type="entry name" value="MeTrfase_TrmA_AS"/>
</dbReference>
<gene>
    <name evidence="7" type="ORF">SAMN02745163_03761</name>
</gene>
<evidence type="ECO:0000256" key="3">
    <source>
        <dbReference type="ARBA" id="ARBA00022691"/>
    </source>
</evidence>
<feature type="binding site" evidence="4">
    <location>
        <position position="284"/>
    </location>
    <ligand>
        <name>S-adenosyl-L-methionine</name>
        <dbReference type="ChEBI" id="CHEBI:59789"/>
    </ligand>
</feature>
<dbReference type="PROSITE" id="PS50926">
    <property type="entry name" value="TRAM"/>
    <property type="match status" value="1"/>
</dbReference>
<keyword evidence="1 4" id="KW-0489">Methyltransferase</keyword>
<dbReference type="PANTHER" id="PTHR11061:SF30">
    <property type="entry name" value="TRNA (URACIL(54)-C(5))-METHYLTRANSFERASE"/>
    <property type="match status" value="1"/>
</dbReference>
<feature type="active site" evidence="5">
    <location>
        <position position="409"/>
    </location>
</feature>
<dbReference type="OrthoDB" id="9804590at2"/>
<dbReference type="PROSITE" id="PS51687">
    <property type="entry name" value="SAM_MT_RNA_M5U"/>
    <property type="match status" value="1"/>
</dbReference>
<dbReference type="InterPro" id="IPR010280">
    <property type="entry name" value="U5_MeTrfase_fam"/>
</dbReference>
<dbReference type="CDD" id="cd02440">
    <property type="entry name" value="AdoMet_MTases"/>
    <property type="match status" value="1"/>
</dbReference>
<evidence type="ECO:0000256" key="4">
    <source>
        <dbReference type="PROSITE-ProRule" id="PRU01024"/>
    </source>
</evidence>
<keyword evidence="8" id="KW-1185">Reference proteome</keyword>
<evidence type="ECO:0000256" key="5">
    <source>
        <dbReference type="PROSITE-ProRule" id="PRU10015"/>
    </source>
</evidence>
<evidence type="ECO:0000256" key="1">
    <source>
        <dbReference type="ARBA" id="ARBA00022603"/>
    </source>
</evidence>
<reference evidence="7 8" key="1">
    <citation type="submission" date="2016-11" db="EMBL/GenBank/DDBJ databases">
        <authorList>
            <person name="Jaros S."/>
            <person name="Januszkiewicz K."/>
            <person name="Wedrychowicz H."/>
        </authorList>
    </citation>
    <scope>NUCLEOTIDE SEQUENCE [LARGE SCALE GENOMIC DNA]</scope>
    <source>
        <strain evidence="7 8">DSM 21758</strain>
    </source>
</reference>
<keyword evidence="3 4" id="KW-0949">S-adenosyl-L-methionine</keyword>
<dbReference type="EMBL" id="FQZB01000017">
    <property type="protein sequence ID" value="SHK41989.1"/>
    <property type="molecule type" value="Genomic_DNA"/>
</dbReference>
<feature type="binding site" evidence="4">
    <location>
        <position position="382"/>
    </location>
    <ligand>
        <name>S-adenosyl-L-methionine</name>
        <dbReference type="ChEBI" id="CHEBI:59789"/>
    </ligand>
</feature>
<dbReference type="InterPro" id="IPR012340">
    <property type="entry name" value="NA-bd_OB-fold"/>
</dbReference>
<evidence type="ECO:0000313" key="8">
    <source>
        <dbReference type="Proteomes" id="UP000184310"/>
    </source>
</evidence>
<organism evidence="7 8">
    <name type="scientific">Clostridium cavendishii DSM 21758</name>
    <dbReference type="NCBI Taxonomy" id="1121302"/>
    <lineage>
        <taxon>Bacteria</taxon>
        <taxon>Bacillati</taxon>
        <taxon>Bacillota</taxon>
        <taxon>Clostridia</taxon>
        <taxon>Eubacteriales</taxon>
        <taxon>Clostridiaceae</taxon>
        <taxon>Clostridium</taxon>
    </lineage>
</organism>
<evidence type="ECO:0000256" key="2">
    <source>
        <dbReference type="ARBA" id="ARBA00022679"/>
    </source>
</evidence>
<feature type="domain" description="TRAM" evidence="6">
    <location>
        <begin position="2"/>
        <end position="60"/>
    </location>
</feature>
<dbReference type="Pfam" id="PF05958">
    <property type="entry name" value="tRNA_U5-meth_tr"/>
    <property type="match status" value="1"/>
</dbReference>
<dbReference type="PROSITE" id="PS01230">
    <property type="entry name" value="TRMA_1"/>
    <property type="match status" value="1"/>
</dbReference>
<dbReference type="InterPro" id="IPR029063">
    <property type="entry name" value="SAM-dependent_MTases_sf"/>
</dbReference>
<dbReference type="InterPro" id="IPR030391">
    <property type="entry name" value="MeTrfase_TrmA_CS"/>
</dbReference>
<dbReference type="InterPro" id="IPR002792">
    <property type="entry name" value="TRAM_dom"/>
</dbReference>
<dbReference type="PANTHER" id="PTHR11061">
    <property type="entry name" value="RNA M5U METHYLTRANSFERASE"/>
    <property type="match status" value="1"/>
</dbReference>
<dbReference type="SUPFAM" id="SSF50249">
    <property type="entry name" value="Nucleic acid-binding proteins"/>
    <property type="match status" value="1"/>
</dbReference>
<name>A0A1M6SBI6_9CLOT</name>
<keyword evidence="2 4" id="KW-0808">Transferase</keyword>
<dbReference type="GO" id="GO:0070475">
    <property type="term" value="P:rRNA base methylation"/>
    <property type="evidence" value="ECO:0007669"/>
    <property type="project" value="TreeGrafter"/>
</dbReference>
<feature type="binding site" evidence="4">
    <location>
        <position position="313"/>
    </location>
    <ligand>
        <name>S-adenosyl-L-methionine</name>
        <dbReference type="ChEBI" id="CHEBI:59789"/>
    </ligand>
</feature>
<dbReference type="FunFam" id="3.40.50.150:FF:000009">
    <property type="entry name" value="23S rRNA (Uracil(1939)-C(5))-methyltransferase RlmD"/>
    <property type="match status" value="1"/>
</dbReference>
<dbReference type="FunFam" id="2.40.50.140:FF:000097">
    <property type="entry name" value="23S rRNA (uracil(1939)-C(5))-methyltransferase RlmD"/>
    <property type="match status" value="1"/>
</dbReference>
<comment type="similarity">
    <text evidence="4">Belongs to the class I-like SAM-binding methyltransferase superfamily. RNA M5U methyltransferase family.</text>
</comment>
<feature type="binding site" evidence="4">
    <location>
        <position position="334"/>
    </location>
    <ligand>
        <name>S-adenosyl-L-methionine</name>
        <dbReference type="ChEBI" id="CHEBI:59789"/>
    </ligand>
</feature>
<sequence length="454" mass="51426">MAVNKNEEYIVNIVGEGYEGEGVARIDNFPVFIHGALLNEKVKIKIVKVNKNFGFGKIIEIIEASENRANPFCKSYKTCGGCNLQHYNYEAQLSFKTNRVKDCMKKIGKLNDVLVHDCLGMEEPFRYRNKVMLPVGGNLEKINIGFYSPRSHDINDIDICHIQHLEGDKTIEVVKSWMKKNNIEPYNETKHSGLVKHIMVRKGFKTKEVMIVIVTTENKFPKKEELINDLRENIEGLVSIVQNINSKKTNVVLGLENITLWGKDTIEDYIGEFKFKISPLSFFQVNPHQTEVLYNKALEYAALTGDETVFDAYCGTGTISLFLSKKAKKVYGVEIIPAAIENAIENAKTNNIENAEFFVGKCEEVIPELIQKGIKADVVMVDPPRKGCEKSLLEALVKMEPEKIVYVSCDPTTLARDLAILEELDYKTIEVQPVDMFPHTAHVETCVLLQRKTI</sequence>
<dbReference type="Proteomes" id="UP000184310">
    <property type="component" value="Unassembled WGS sequence"/>
</dbReference>
<dbReference type="Gene3D" id="2.40.50.140">
    <property type="entry name" value="Nucleic acid-binding proteins"/>
    <property type="match status" value="1"/>
</dbReference>
<dbReference type="NCBIfam" id="TIGR00479">
    <property type="entry name" value="rumA"/>
    <property type="match status" value="1"/>
</dbReference>
<proteinExistence type="inferred from homology"/>
<dbReference type="Gene3D" id="2.40.50.1070">
    <property type="match status" value="1"/>
</dbReference>
<dbReference type="STRING" id="1121302.SAMN02745163_03761"/>
<protein>
    <submittedName>
        <fullName evidence="7">23S rRNA m(5)U-1939 methyltransferase</fullName>
    </submittedName>
</protein>
<feature type="active site" description="Nucleophile" evidence="4">
    <location>
        <position position="409"/>
    </location>
</feature>
<dbReference type="FunFam" id="2.40.50.1070:FF:000003">
    <property type="entry name" value="23S rRNA (Uracil-5-)-methyltransferase RumA"/>
    <property type="match status" value="1"/>
</dbReference>
<dbReference type="SUPFAM" id="SSF53335">
    <property type="entry name" value="S-adenosyl-L-methionine-dependent methyltransferases"/>
    <property type="match status" value="1"/>
</dbReference>
<dbReference type="Pfam" id="PF01938">
    <property type="entry name" value="TRAM"/>
    <property type="match status" value="1"/>
</dbReference>
<dbReference type="Gene3D" id="3.40.50.150">
    <property type="entry name" value="Vaccinia Virus protein VP39"/>
    <property type="match status" value="1"/>
</dbReference>
<dbReference type="AlphaFoldDB" id="A0A1M6SBI6"/>
<evidence type="ECO:0000313" key="7">
    <source>
        <dbReference type="EMBL" id="SHK41989.1"/>
    </source>
</evidence>
<dbReference type="RefSeq" id="WP_072991679.1">
    <property type="nucleotide sequence ID" value="NZ_FQZB01000017.1"/>
</dbReference>
<accession>A0A1M6SBI6</accession>